<organism evidence="4 5">
    <name type="scientific">Fluviicola chungangensis</name>
    <dbReference type="NCBI Taxonomy" id="2597671"/>
    <lineage>
        <taxon>Bacteria</taxon>
        <taxon>Pseudomonadati</taxon>
        <taxon>Bacteroidota</taxon>
        <taxon>Flavobacteriia</taxon>
        <taxon>Flavobacteriales</taxon>
        <taxon>Crocinitomicaceae</taxon>
        <taxon>Fluviicola</taxon>
    </lineage>
</organism>
<proteinExistence type="inferred from homology"/>
<dbReference type="Gene3D" id="3.30.750.24">
    <property type="entry name" value="STAS domain"/>
    <property type="match status" value="1"/>
</dbReference>
<evidence type="ECO:0000256" key="1">
    <source>
        <dbReference type="ARBA" id="ARBA00009013"/>
    </source>
</evidence>
<dbReference type="AlphaFoldDB" id="A0A556MGW4"/>
<evidence type="ECO:0000256" key="2">
    <source>
        <dbReference type="RuleBase" id="RU003749"/>
    </source>
</evidence>
<name>A0A556MGW4_9FLAO</name>
<comment type="caution">
    <text evidence="4">The sequence shown here is derived from an EMBL/GenBank/DDBJ whole genome shotgun (WGS) entry which is preliminary data.</text>
</comment>
<dbReference type="GO" id="GO:0043856">
    <property type="term" value="F:anti-sigma factor antagonist activity"/>
    <property type="evidence" value="ECO:0007669"/>
    <property type="project" value="InterPro"/>
</dbReference>
<dbReference type="NCBIfam" id="TIGR00377">
    <property type="entry name" value="ant_ant_sig"/>
    <property type="match status" value="1"/>
</dbReference>
<dbReference type="CDD" id="cd07043">
    <property type="entry name" value="STAS_anti-anti-sigma_factors"/>
    <property type="match status" value="1"/>
</dbReference>
<dbReference type="EMBL" id="VLPL01000012">
    <property type="protein sequence ID" value="TSJ39062.1"/>
    <property type="molecule type" value="Genomic_DNA"/>
</dbReference>
<feature type="domain" description="STAS" evidence="3">
    <location>
        <begin position="33"/>
        <end position="113"/>
    </location>
</feature>
<dbReference type="InterPro" id="IPR036513">
    <property type="entry name" value="STAS_dom_sf"/>
</dbReference>
<protein>
    <recommendedName>
        <fullName evidence="2">Anti-sigma factor antagonist</fullName>
    </recommendedName>
</protein>
<dbReference type="Proteomes" id="UP000316008">
    <property type="component" value="Unassembled WGS sequence"/>
</dbReference>
<dbReference type="SUPFAM" id="SSF52091">
    <property type="entry name" value="SpoIIaa-like"/>
    <property type="match status" value="1"/>
</dbReference>
<dbReference type="Pfam" id="PF01740">
    <property type="entry name" value="STAS"/>
    <property type="match status" value="1"/>
</dbReference>
<evidence type="ECO:0000313" key="5">
    <source>
        <dbReference type="Proteomes" id="UP000316008"/>
    </source>
</evidence>
<evidence type="ECO:0000259" key="3">
    <source>
        <dbReference type="PROSITE" id="PS50801"/>
    </source>
</evidence>
<dbReference type="InterPro" id="IPR003658">
    <property type="entry name" value="Anti-sigma_ant"/>
</dbReference>
<dbReference type="RefSeq" id="WP_144334601.1">
    <property type="nucleotide sequence ID" value="NZ_VLPL01000012.1"/>
</dbReference>
<sequence length="117" mass="13150">MSTRFEITKSSNFVLVKISGRIISDEGLSDALDQIEKSVSADLKAVLCDCSKLEYCNSTGLNFFVRILTRARKTGLDCVLVNLQPTVKKLFEISKLNEIFSCFNSTEEVEAKFNKEK</sequence>
<dbReference type="OrthoDB" id="962463at2"/>
<evidence type="ECO:0000313" key="4">
    <source>
        <dbReference type="EMBL" id="TSJ39062.1"/>
    </source>
</evidence>
<comment type="similarity">
    <text evidence="1 2">Belongs to the anti-sigma-factor antagonist family.</text>
</comment>
<dbReference type="InterPro" id="IPR002645">
    <property type="entry name" value="STAS_dom"/>
</dbReference>
<dbReference type="PANTHER" id="PTHR33495">
    <property type="entry name" value="ANTI-SIGMA FACTOR ANTAGONIST TM_1081-RELATED-RELATED"/>
    <property type="match status" value="1"/>
</dbReference>
<dbReference type="PANTHER" id="PTHR33495:SF2">
    <property type="entry name" value="ANTI-SIGMA FACTOR ANTAGONIST TM_1081-RELATED"/>
    <property type="match status" value="1"/>
</dbReference>
<reference evidence="4 5" key="1">
    <citation type="submission" date="2019-07" db="EMBL/GenBank/DDBJ databases">
        <authorList>
            <person name="Huq M.A."/>
        </authorList>
    </citation>
    <scope>NUCLEOTIDE SEQUENCE [LARGE SCALE GENOMIC DNA]</scope>
    <source>
        <strain evidence="4 5">MAH-3</strain>
    </source>
</reference>
<keyword evidence="5" id="KW-1185">Reference proteome</keyword>
<accession>A0A556MGW4</accession>
<gene>
    <name evidence="4" type="ORF">FO442_17975</name>
</gene>
<dbReference type="PROSITE" id="PS50801">
    <property type="entry name" value="STAS"/>
    <property type="match status" value="1"/>
</dbReference>